<dbReference type="Gene3D" id="3.40.250.10">
    <property type="entry name" value="Rhodanese-like domain"/>
    <property type="match status" value="1"/>
</dbReference>
<gene>
    <name evidence="2" type="ORF">SAMN00768000_1878</name>
</gene>
<accession>A0A1W1WEW4</accession>
<protein>
    <submittedName>
        <fullName evidence="2">Rhodanese-related sulfurtransferase</fullName>
    </submittedName>
</protein>
<dbReference type="CDD" id="cd00158">
    <property type="entry name" value="RHOD"/>
    <property type="match status" value="1"/>
</dbReference>
<dbReference type="EMBL" id="FWWY01000001">
    <property type="protein sequence ID" value="SMC04844.1"/>
    <property type="molecule type" value="Genomic_DNA"/>
</dbReference>
<evidence type="ECO:0000313" key="2">
    <source>
        <dbReference type="EMBL" id="SMC04844.1"/>
    </source>
</evidence>
<keyword evidence="3" id="KW-1185">Reference proteome</keyword>
<dbReference type="GO" id="GO:0004792">
    <property type="term" value="F:thiosulfate-cyanide sulfurtransferase activity"/>
    <property type="evidence" value="ECO:0007669"/>
    <property type="project" value="TreeGrafter"/>
</dbReference>
<dbReference type="RefSeq" id="WP_084661373.1">
    <property type="nucleotide sequence ID" value="NZ_FWWY01000001.1"/>
</dbReference>
<dbReference type="PROSITE" id="PS50206">
    <property type="entry name" value="RHODANESE_3"/>
    <property type="match status" value="1"/>
</dbReference>
<proteinExistence type="predicted"/>
<dbReference type="SUPFAM" id="SSF52821">
    <property type="entry name" value="Rhodanese/Cell cycle control phosphatase"/>
    <property type="match status" value="1"/>
</dbReference>
<sequence length="114" mass="12802">MNLLNLFRHPKNLVDLTPDDLEARLADPDTIIIDVRTPHEFQSGHIQGAIPIPLGRESIIATRWPQNTPLIFICKTGHRSQAAAATAFKLGYTNISHLQGGMDRWKREGKPMTH</sequence>
<keyword evidence="2" id="KW-0808">Transferase</keyword>
<evidence type="ECO:0000259" key="1">
    <source>
        <dbReference type="PROSITE" id="PS50206"/>
    </source>
</evidence>
<dbReference type="SMART" id="SM00450">
    <property type="entry name" value="RHOD"/>
    <property type="match status" value="1"/>
</dbReference>
<dbReference type="AlphaFoldDB" id="A0A1W1WEW4"/>
<dbReference type="InterPro" id="IPR036873">
    <property type="entry name" value="Rhodanese-like_dom_sf"/>
</dbReference>
<dbReference type="STRING" id="28034.BFX07_02020"/>
<reference evidence="3" key="1">
    <citation type="submission" date="2017-04" db="EMBL/GenBank/DDBJ databases">
        <authorList>
            <person name="Varghese N."/>
            <person name="Submissions S."/>
        </authorList>
    </citation>
    <scope>NUCLEOTIDE SEQUENCE [LARGE SCALE GENOMIC DNA]</scope>
    <source>
        <strain evidence="3">DSM 9293</strain>
    </source>
</reference>
<organism evidence="2 3">
    <name type="scientific">Sulfobacillus thermosulfidooxidans (strain DSM 9293 / VKM B-1269 / AT-1)</name>
    <dbReference type="NCBI Taxonomy" id="929705"/>
    <lineage>
        <taxon>Bacteria</taxon>
        <taxon>Bacillati</taxon>
        <taxon>Bacillota</taxon>
        <taxon>Clostridia</taxon>
        <taxon>Eubacteriales</taxon>
        <taxon>Clostridiales Family XVII. Incertae Sedis</taxon>
        <taxon>Sulfobacillus</taxon>
    </lineage>
</organism>
<feature type="domain" description="Rhodanese" evidence="1">
    <location>
        <begin position="26"/>
        <end position="114"/>
    </location>
</feature>
<dbReference type="Pfam" id="PF00581">
    <property type="entry name" value="Rhodanese"/>
    <property type="match status" value="1"/>
</dbReference>
<evidence type="ECO:0000313" key="3">
    <source>
        <dbReference type="Proteomes" id="UP000192660"/>
    </source>
</evidence>
<dbReference type="InterPro" id="IPR001763">
    <property type="entry name" value="Rhodanese-like_dom"/>
</dbReference>
<dbReference type="PANTHER" id="PTHR44086:SF10">
    <property type="entry name" value="THIOSULFATE SULFURTRANSFERASE_RHODANESE-LIKE DOMAIN-CONTAINING PROTEIN 3"/>
    <property type="match status" value="1"/>
</dbReference>
<name>A0A1W1WEW4_SULTA</name>
<dbReference type="PANTHER" id="PTHR44086">
    <property type="entry name" value="THIOSULFATE SULFURTRANSFERASE RDL2, MITOCHONDRIAL-RELATED"/>
    <property type="match status" value="1"/>
</dbReference>
<dbReference type="Proteomes" id="UP000192660">
    <property type="component" value="Unassembled WGS sequence"/>
</dbReference>
<dbReference type="OrthoDB" id="9800872at2"/>